<name>A0ABT8RKZ1_9FLAO</name>
<dbReference type="InterPro" id="IPR024607">
    <property type="entry name" value="Sulfatase_CS"/>
</dbReference>
<dbReference type="Gene3D" id="3.40.720.10">
    <property type="entry name" value="Alkaline Phosphatase, subunit A"/>
    <property type="match status" value="1"/>
</dbReference>
<dbReference type="PANTHER" id="PTHR42693:SF53">
    <property type="entry name" value="ENDO-4-O-SULFATASE"/>
    <property type="match status" value="1"/>
</dbReference>
<dbReference type="Gene3D" id="2.60.120.260">
    <property type="entry name" value="Galactose-binding domain-like"/>
    <property type="match status" value="1"/>
</dbReference>
<keyword evidence="3" id="KW-0378">Hydrolase</keyword>
<dbReference type="Pfam" id="PF00884">
    <property type="entry name" value="Sulfatase"/>
    <property type="match status" value="1"/>
</dbReference>
<dbReference type="EMBL" id="JAUKUC010000001">
    <property type="protein sequence ID" value="MDO1511584.1"/>
    <property type="molecule type" value="Genomic_DNA"/>
</dbReference>
<dbReference type="SUPFAM" id="SSF53649">
    <property type="entry name" value="Alkaline phosphatase-like"/>
    <property type="match status" value="1"/>
</dbReference>
<keyword evidence="4" id="KW-0106">Calcium</keyword>
<evidence type="ECO:0000256" key="4">
    <source>
        <dbReference type="ARBA" id="ARBA00022837"/>
    </source>
</evidence>
<dbReference type="CDD" id="cd16146">
    <property type="entry name" value="ARS_like"/>
    <property type="match status" value="1"/>
</dbReference>
<evidence type="ECO:0000259" key="5">
    <source>
        <dbReference type="Pfam" id="PF00884"/>
    </source>
</evidence>
<evidence type="ECO:0000256" key="3">
    <source>
        <dbReference type="ARBA" id="ARBA00022801"/>
    </source>
</evidence>
<protein>
    <submittedName>
        <fullName evidence="6">Arylsulfatase</fullName>
    </submittedName>
</protein>
<evidence type="ECO:0000313" key="7">
    <source>
        <dbReference type="Proteomes" id="UP001168579"/>
    </source>
</evidence>
<evidence type="ECO:0000313" key="6">
    <source>
        <dbReference type="EMBL" id="MDO1511584.1"/>
    </source>
</evidence>
<reference evidence="6" key="2">
    <citation type="submission" date="2023-06" db="EMBL/GenBank/DDBJ databases">
        <authorList>
            <person name="Lucena T."/>
            <person name="Sun Q."/>
        </authorList>
    </citation>
    <scope>NUCLEOTIDE SEQUENCE</scope>
    <source>
        <strain evidence="6">CECT 8869</strain>
    </source>
</reference>
<feature type="domain" description="Sulfatase N-terminal" evidence="5">
    <location>
        <begin position="34"/>
        <end position="340"/>
    </location>
</feature>
<dbReference type="InterPro" id="IPR050738">
    <property type="entry name" value="Sulfatase"/>
</dbReference>
<dbReference type="Proteomes" id="UP001168579">
    <property type="component" value="Unassembled WGS sequence"/>
</dbReference>
<reference evidence="6" key="1">
    <citation type="journal article" date="2014" name="Int. J. Syst. Evol. Microbiol.">
        <title>Complete genome of a new Firmicutes species belonging to the dominant human colonic microbiota ('Ruminococcus bicirculans') reveals two chromosomes and a selective capacity to utilize plant glucans.</title>
        <authorList>
            <consortium name="NISC Comparative Sequencing Program"/>
            <person name="Wegmann U."/>
            <person name="Louis P."/>
            <person name="Goesmann A."/>
            <person name="Henrissat B."/>
            <person name="Duncan S.H."/>
            <person name="Flint H.J."/>
        </authorList>
    </citation>
    <scope>NUCLEOTIDE SEQUENCE</scope>
    <source>
        <strain evidence="6">CECT 8869</strain>
    </source>
</reference>
<dbReference type="RefSeq" id="WP_304434844.1">
    <property type="nucleotide sequence ID" value="NZ_JAUKUC010000001.1"/>
</dbReference>
<proteinExistence type="inferred from homology"/>
<organism evidence="6 7">
    <name type="scientific">Maribacter confluentis</name>
    <dbReference type="NCBI Taxonomy" id="1656093"/>
    <lineage>
        <taxon>Bacteria</taxon>
        <taxon>Pseudomonadati</taxon>
        <taxon>Bacteroidota</taxon>
        <taxon>Flavobacteriia</taxon>
        <taxon>Flavobacteriales</taxon>
        <taxon>Flavobacteriaceae</taxon>
        <taxon>Maribacter</taxon>
    </lineage>
</organism>
<dbReference type="PROSITE" id="PS51257">
    <property type="entry name" value="PROKAR_LIPOPROTEIN"/>
    <property type="match status" value="1"/>
</dbReference>
<keyword evidence="2" id="KW-0479">Metal-binding</keyword>
<keyword evidence="7" id="KW-1185">Reference proteome</keyword>
<dbReference type="PANTHER" id="PTHR42693">
    <property type="entry name" value="ARYLSULFATASE FAMILY MEMBER"/>
    <property type="match status" value="1"/>
</dbReference>
<sequence>MKLIKLFILSLFITGIGCTEKKTIEKPLPTQKRPNVILFLADDQGWGDLSSNGNSNLHTPHIDAIKNYGASFDNFYVQPVCSPTRAELLTGRYFTRIGVYETSSGGERFNLNETTIAEILQETGYRTAAFGKWHNGMQPPYHPNSRGFEQFYGFASGHWGNYFSPMLENNGKLVQGKGFLVDDLTSQGINFIEKHANEPFFLYLPYNTPHSPMQVPDEYWNKMKHKPLDSLASVDKDEDLQFTKAALAMVENIDTNVGQIMTTIEQLGLEENTIIIYLSDNGPNAYRLNGGMKGKKGSVDECGVRTPFFIKWPGHIKNGLNLVDKAGSIDLLPTLCGLLEIPVSTNKPIDGKDLSALLLQKDTTVKERLIFNHWNGKTSVRNQQFRLDEENRLYDITIDRGQKIDVSHIYTTLRDSLIAAKENWQVETMTLHKNNDKRAFALGYPQAIYTQLPARDGIAHGAIIRSNQWPNDSFFTNWKSVNDSISWDVEVMEEGRFQVHFYYTCPEKDLGSIVELSFNGSKIPSKITEAHDPELLGMHNDRVPRMESYVKNFKALDLGTISLTKGNGILTLKALEVKKSQVGDFRLLQFKKVE</sequence>
<gene>
    <name evidence="6" type="ORF">Q2T41_02750</name>
</gene>
<dbReference type="PROSITE" id="PS00523">
    <property type="entry name" value="SULFATASE_1"/>
    <property type="match status" value="1"/>
</dbReference>
<accession>A0ABT8RKZ1</accession>
<dbReference type="InterPro" id="IPR000917">
    <property type="entry name" value="Sulfatase_N"/>
</dbReference>
<evidence type="ECO:0000256" key="2">
    <source>
        <dbReference type="ARBA" id="ARBA00022723"/>
    </source>
</evidence>
<comment type="caution">
    <text evidence="6">The sequence shown here is derived from an EMBL/GenBank/DDBJ whole genome shotgun (WGS) entry which is preliminary data.</text>
</comment>
<dbReference type="InterPro" id="IPR017850">
    <property type="entry name" value="Alkaline_phosphatase_core_sf"/>
</dbReference>
<evidence type="ECO:0000256" key="1">
    <source>
        <dbReference type="ARBA" id="ARBA00008779"/>
    </source>
</evidence>
<comment type="similarity">
    <text evidence="1">Belongs to the sulfatase family.</text>
</comment>